<sequence>MKYDMSVIHPSPSPAPIIASPRAWLRASRCRKIRQNSLLFVSFLAASLTFPRLSRRSLVVVCCPSLLQRANDNA</sequence>
<proteinExistence type="predicted"/>
<name>A0A4U5M461_STECR</name>
<dbReference type="AlphaFoldDB" id="A0A4U5M461"/>
<evidence type="ECO:0000313" key="1">
    <source>
        <dbReference type="EMBL" id="TKR63578.1"/>
    </source>
</evidence>
<accession>A0A4U5M461</accession>
<dbReference type="Proteomes" id="UP000298663">
    <property type="component" value="Unassembled WGS sequence"/>
</dbReference>
<keyword evidence="2" id="KW-1185">Reference proteome</keyword>
<reference evidence="1 2" key="2">
    <citation type="journal article" date="2019" name="G3 (Bethesda)">
        <title>Hybrid Assembly of the Genome of the Entomopathogenic Nematode Steinernema carpocapsae Identifies the X-Chromosome.</title>
        <authorList>
            <person name="Serra L."/>
            <person name="Macchietto M."/>
            <person name="Macias-Munoz A."/>
            <person name="McGill C.J."/>
            <person name="Rodriguez I.M."/>
            <person name="Rodriguez B."/>
            <person name="Murad R."/>
            <person name="Mortazavi A."/>
        </authorList>
    </citation>
    <scope>NUCLEOTIDE SEQUENCE [LARGE SCALE GENOMIC DNA]</scope>
    <source>
        <strain evidence="1 2">ALL</strain>
    </source>
</reference>
<comment type="caution">
    <text evidence="1">The sequence shown here is derived from an EMBL/GenBank/DDBJ whole genome shotgun (WGS) entry which is preliminary data.</text>
</comment>
<protein>
    <submittedName>
        <fullName evidence="1">Uncharacterized protein</fullName>
    </submittedName>
</protein>
<reference evidence="1 2" key="1">
    <citation type="journal article" date="2015" name="Genome Biol.">
        <title>Comparative genomics of Steinernema reveals deeply conserved gene regulatory networks.</title>
        <authorList>
            <person name="Dillman A.R."/>
            <person name="Macchietto M."/>
            <person name="Porter C.F."/>
            <person name="Rogers A."/>
            <person name="Williams B."/>
            <person name="Antoshechkin I."/>
            <person name="Lee M.M."/>
            <person name="Goodwin Z."/>
            <person name="Lu X."/>
            <person name="Lewis E.E."/>
            <person name="Goodrich-Blair H."/>
            <person name="Stock S.P."/>
            <person name="Adams B.J."/>
            <person name="Sternberg P.W."/>
            <person name="Mortazavi A."/>
        </authorList>
    </citation>
    <scope>NUCLEOTIDE SEQUENCE [LARGE SCALE GENOMIC DNA]</scope>
    <source>
        <strain evidence="1 2">ALL</strain>
    </source>
</reference>
<organism evidence="1 2">
    <name type="scientific">Steinernema carpocapsae</name>
    <name type="common">Entomopathogenic nematode</name>
    <dbReference type="NCBI Taxonomy" id="34508"/>
    <lineage>
        <taxon>Eukaryota</taxon>
        <taxon>Metazoa</taxon>
        <taxon>Ecdysozoa</taxon>
        <taxon>Nematoda</taxon>
        <taxon>Chromadorea</taxon>
        <taxon>Rhabditida</taxon>
        <taxon>Tylenchina</taxon>
        <taxon>Panagrolaimomorpha</taxon>
        <taxon>Strongyloidoidea</taxon>
        <taxon>Steinernematidae</taxon>
        <taxon>Steinernema</taxon>
    </lineage>
</organism>
<gene>
    <name evidence="1" type="ORF">L596_027390</name>
</gene>
<dbReference type="EMBL" id="AZBU02000010">
    <property type="protein sequence ID" value="TKR63578.1"/>
    <property type="molecule type" value="Genomic_DNA"/>
</dbReference>
<evidence type="ECO:0000313" key="2">
    <source>
        <dbReference type="Proteomes" id="UP000298663"/>
    </source>
</evidence>